<organism evidence="1 2">
    <name type="scientific">Neophaeococcomyces mojaviensis</name>
    <dbReference type="NCBI Taxonomy" id="3383035"/>
    <lineage>
        <taxon>Eukaryota</taxon>
        <taxon>Fungi</taxon>
        <taxon>Dikarya</taxon>
        <taxon>Ascomycota</taxon>
        <taxon>Pezizomycotina</taxon>
        <taxon>Eurotiomycetes</taxon>
        <taxon>Chaetothyriomycetidae</taxon>
        <taxon>Chaetothyriales</taxon>
        <taxon>Chaetothyriales incertae sedis</taxon>
        <taxon>Neophaeococcomyces</taxon>
    </lineage>
</organism>
<evidence type="ECO:0000313" key="2">
    <source>
        <dbReference type="Proteomes" id="UP001172386"/>
    </source>
</evidence>
<keyword evidence="2" id="KW-1185">Reference proteome</keyword>
<protein>
    <submittedName>
        <fullName evidence="1">Uncharacterized protein</fullName>
    </submittedName>
</protein>
<dbReference type="Proteomes" id="UP001172386">
    <property type="component" value="Unassembled WGS sequence"/>
</dbReference>
<gene>
    <name evidence="1" type="ORF">H2198_010417</name>
</gene>
<comment type="caution">
    <text evidence="1">The sequence shown here is derived from an EMBL/GenBank/DDBJ whole genome shotgun (WGS) entry which is preliminary data.</text>
</comment>
<name>A0ACC2ZRQ7_9EURO</name>
<sequence>MSNSLHQENAVKQNKRVTGISYVVDHIIPTGVQVKVVGKPKPKPKPKPKSEPEPEPGVIVYDALFNSAPLCAQQQMQLEGLKLSWSVKQAVGSHGYGTSCEVGVGSKNSWWMQKYKIFGGVAMSDLPLRWCVHPSYNINKTREKSGVLLASYTWSQEAERIGALITPDLHDLARMHTSIDQGYKDLLDELHASYIAHYAYNWYVDPHQAGAFAFFGSGQYKNMYPDLVVSYGKYMIISKKAAAHHAQVINSIERAFRGVY</sequence>
<proteinExistence type="predicted"/>
<evidence type="ECO:0000313" key="1">
    <source>
        <dbReference type="EMBL" id="KAJ9650265.1"/>
    </source>
</evidence>
<reference evidence="1" key="1">
    <citation type="submission" date="2022-10" db="EMBL/GenBank/DDBJ databases">
        <title>Culturing micro-colonial fungi from biological soil crusts in the Mojave desert and describing Neophaeococcomyces mojavensis, and introducing the new genera and species Taxawa tesnikishii.</title>
        <authorList>
            <person name="Kurbessoian T."/>
            <person name="Stajich J.E."/>
        </authorList>
    </citation>
    <scope>NUCLEOTIDE SEQUENCE</scope>
    <source>
        <strain evidence="1">JES_112</strain>
    </source>
</reference>
<accession>A0ACC2ZRQ7</accession>
<dbReference type="EMBL" id="JAPDRQ010000362">
    <property type="protein sequence ID" value="KAJ9650265.1"/>
    <property type="molecule type" value="Genomic_DNA"/>
</dbReference>